<reference evidence="1 2" key="1">
    <citation type="submission" date="2024-05" db="EMBL/GenBank/DDBJ databases">
        <authorList>
            <person name="Wallberg A."/>
        </authorList>
    </citation>
    <scope>NUCLEOTIDE SEQUENCE [LARGE SCALE GENOMIC DNA]</scope>
</reference>
<dbReference type="EMBL" id="CAXKWB010000387">
    <property type="protein sequence ID" value="CAL4060521.1"/>
    <property type="molecule type" value="Genomic_DNA"/>
</dbReference>
<name>A0AAV2PJU8_MEGNR</name>
<evidence type="ECO:0000313" key="2">
    <source>
        <dbReference type="Proteomes" id="UP001497623"/>
    </source>
</evidence>
<protein>
    <submittedName>
        <fullName evidence="1">Uncharacterized protein</fullName>
    </submittedName>
</protein>
<sequence>MFNNFSKRIMQTVKEISIDTKLAVIGQKLTRMAKMNFNKIKETKLNKMARKKKYLCNFFDLQHISKCPPLFLPDVTVVHIYIHTYIHTYIHIYIRPVQK</sequence>
<gene>
    <name evidence="1" type="ORF">MNOR_LOCUS1449</name>
</gene>
<dbReference type="AlphaFoldDB" id="A0AAV2PJU8"/>
<keyword evidence="2" id="KW-1185">Reference proteome</keyword>
<organism evidence="1 2">
    <name type="scientific">Meganyctiphanes norvegica</name>
    <name type="common">Northern krill</name>
    <name type="synonym">Thysanopoda norvegica</name>
    <dbReference type="NCBI Taxonomy" id="48144"/>
    <lineage>
        <taxon>Eukaryota</taxon>
        <taxon>Metazoa</taxon>
        <taxon>Ecdysozoa</taxon>
        <taxon>Arthropoda</taxon>
        <taxon>Crustacea</taxon>
        <taxon>Multicrustacea</taxon>
        <taxon>Malacostraca</taxon>
        <taxon>Eumalacostraca</taxon>
        <taxon>Eucarida</taxon>
        <taxon>Euphausiacea</taxon>
        <taxon>Euphausiidae</taxon>
        <taxon>Meganyctiphanes</taxon>
    </lineage>
</organism>
<evidence type="ECO:0000313" key="1">
    <source>
        <dbReference type="EMBL" id="CAL4060521.1"/>
    </source>
</evidence>
<comment type="caution">
    <text evidence="1">The sequence shown here is derived from an EMBL/GenBank/DDBJ whole genome shotgun (WGS) entry which is preliminary data.</text>
</comment>
<dbReference type="Proteomes" id="UP001497623">
    <property type="component" value="Unassembled WGS sequence"/>
</dbReference>
<accession>A0AAV2PJU8</accession>
<proteinExistence type="predicted"/>